<sequence>MSKRSSAIVRTNPLLTGNIKFVVKSDGDFQISTIPVNDTLSSIAYTKPLSVSSAPFDDISKVFADVPRNIFYESPTKPDGYVYEKYADMVDQTYLYKVQRCTSMLYDEEFSIFAPLYIGEKLPKYFIIYKSDGKKDRLRDCQILKIIDLHKSPIGKYFEKLTDFPLFQNSHVQCDFIQKHVTYTGISVEKSSIVQVSESIEDFVGGAQSVYEFDKWITEGYKRHSLVSHKLFNFEFLFDDPSTELKYENYFGLYADDINLTTYLYSDLNDVVIQKIQDNFKDVDLCLMKTDDAVVDIKNFRKKDFPQYTTTNIFNIRLQGDQEQEPAYNEIIYDASRKPMINTSIKIFIDGKESETILSNTLSNLERGDYGYEKWSRDGWFLTYYNPFGSKEEVLQRIASCLEWVVDALRLYGVKVFVDNDHDRIIVENSTRPSIEFEITSADGTLSLLYEKFSRSDNNFMMSHSNALNCVGKYVKNGNHFERIKHVKKRRHVDMFDIISDTPIYQTKNVIQVYDQTEFTLSVVNFIDICDFDFMLKTKTKRNDILIELGQYTPEEQKTDPDLSKFLGYDVVSIDEKRPLVSLQSVCKWVSEFKDVRLDEYRLNVSEEFGTDNFSPSFNISYPNPKYYTHEFFPISRHPLVEEDGKMSSYFSEPFNELKYCFSSYDYFQEYFTVFGYSFRNGAYSKTDPSENWSIISKNNVGDYVTFFRGVLISITSKNDIDGYRFSSILNVNPNGQSSIRIVRNRRFKNIVMICTISYNDYKISKNNLSFLNLYTMGSQSTKSKDGKIIDGDRIDFEGVSGLLKIGVDSQNNDTIKMQEYDQMFGIELDMRFVSYTDSSIEIDAMINGSPRKLHEWYSLKDDKTFMEIIGVEEDLETNRKNLVMFRSLKCDSLGIYLKHGSLTIKDYNHNSIVIGKSVKKWDNSHEFFTIDDGVVYIEANKPSMEAITTLTPKSLVQHIQSLDPKKKSLKWYLVGGGKNFHNFQHEFVNFSLLREIVENNNFSYTEDRRQDDLQFKFHRPIDLGSMKRYGGKYDPKISKLSTAINPKVSSMIDHYRMSYNDSKDTFDKTINYDIRKENTAFVLGDIRIPEFVYNDHKSLKVTSLPLFGDTSIPYDKSKHFADFTSMFSSKILNLPNSFEITVENWNVDDQGNYSSEINLIDSFLEKFKQDMIDAVDRLGTIDDPRVYVEEYCAKNIGMLYKISDSKMLSNGEVVKDFSISLDQNVIKIHHHTIENVHLEMTISVGLV</sequence>
<dbReference type="EMBL" id="BK035393">
    <property type="protein sequence ID" value="DAG97963.1"/>
    <property type="molecule type" value="Genomic_DNA"/>
</dbReference>
<proteinExistence type="predicted"/>
<name>A0A8S5VTN3_9CAUD</name>
<reference evidence="1" key="1">
    <citation type="journal article" date="2021" name="Proc. Natl. Acad. Sci. U.S.A.">
        <title>A Catalog of Tens of Thousands of Viruses from Human Metagenomes Reveals Hidden Associations with Chronic Diseases.</title>
        <authorList>
            <person name="Tisza M.J."/>
            <person name="Buck C.B."/>
        </authorList>
    </citation>
    <scope>NUCLEOTIDE SEQUENCE</scope>
    <source>
        <strain evidence="1">CtASH1</strain>
    </source>
</reference>
<evidence type="ECO:0000313" key="1">
    <source>
        <dbReference type="EMBL" id="DAG97963.1"/>
    </source>
</evidence>
<organism evidence="1">
    <name type="scientific">Ackermannviridae sp</name>
    <dbReference type="NCBI Taxonomy" id="2831612"/>
    <lineage>
        <taxon>Viruses</taxon>
        <taxon>Duplodnaviria</taxon>
        <taxon>Heunggongvirae</taxon>
        <taxon>Uroviricota</taxon>
        <taxon>Caudoviricetes</taxon>
        <taxon>Pantevenvirales</taxon>
        <taxon>Ackermannviridae</taxon>
    </lineage>
</organism>
<protein>
    <submittedName>
        <fullName evidence="1">Uncharacterized protein</fullName>
    </submittedName>
</protein>
<accession>A0A8S5VTN3</accession>